<dbReference type="Pfam" id="PF02207">
    <property type="entry name" value="zf-UBR"/>
    <property type="match status" value="1"/>
</dbReference>
<evidence type="ECO:0000256" key="2">
    <source>
        <dbReference type="ARBA" id="ARBA00009970"/>
    </source>
</evidence>
<feature type="region of interest" description="Disordered" evidence="23">
    <location>
        <begin position="2815"/>
        <end position="2858"/>
    </location>
</feature>
<keyword evidence="17" id="KW-0628">Postsynaptic cell membrane</keyword>
<keyword evidence="3" id="KW-0813">Transport</keyword>
<evidence type="ECO:0000256" key="19">
    <source>
        <dbReference type="ARBA" id="ARBA00023303"/>
    </source>
</evidence>
<gene>
    <name evidence="26" type="ORF">V9T40_000392</name>
</gene>
<evidence type="ECO:0000256" key="24">
    <source>
        <dbReference type="SAM" id="Phobius"/>
    </source>
</evidence>
<feature type="region of interest" description="Disordered" evidence="23">
    <location>
        <begin position="2943"/>
        <end position="2994"/>
    </location>
</feature>
<dbReference type="InterPro" id="IPR045189">
    <property type="entry name" value="UBR4-like"/>
</dbReference>
<feature type="domain" description="UBR-type" evidence="25">
    <location>
        <begin position="1731"/>
        <end position="1800"/>
    </location>
</feature>
<feature type="compositionally biased region" description="Basic and acidic residues" evidence="23">
    <location>
        <begin position="428"/>
        <end position="445"/>
    </location>
</feature>
<dbReference type="SMART" id="SM00396">
    <property type="entry name" value="ZnF_UBR1"/>
    <property type="match status" value="1"/>
</dbReference>
<feature type="region of interest" description="Disordered" evidence="23">
    <location>
        <begin position="1803"/>
        <end position="1823"/>
    </location>
</feature>
<evidence type="ECO:0000256" key="20">
    <source>
        <dbReference type="ARBA" id="ARBA00034104"/>
    </source>
</evidence>
<keyword evidence="6" id="KW-0479">Metal-binding</keyword>
<evidence type="ECO:0000256" key="10">
    <source>
        <dbReference type="ARBA" id="ARBA00022989"/>
    </source>
</evidence>
<dbReference type="SUPFAM" id="SSF90112">
    <property type="entry name" value="Neurotransmitter-gated ion-channel transmembrane pore"/>
    <property type="match status" value="1"/>
</dbReference>
<dbReference type="PANTHER" id="PTHR21725">
    <property type="entry name" value="E3 UBIQUITIN-PROTEIN LIGASE UBR4"/>
    <property type="match status" value="1"/>
</dbReference>
<feature type="compositionally biased region" description="Low complexity" evidence="23">
    <location>
        <begin position="2979"/>
        <end position="2994"/>
    </location>
</feature>
<comment type="similarity">
    <text evidence="1">Belongs to the ligand-gated ion channel (TC 1.A.9) family. Acetylcholine receptor (TC 1.A.9.1) subfamily.</text>
</comment>
<dbReference type="PROSITE" id="PS51157">
    <property type="entry name" value="ZF_UBR"/>
    <property type="match status" value="1"/>
</dbReference>
<dbReference type="GO" id="GO:0005516">
    <property type="term" value="F:calmodulin binding"/>
    <property type="evidence" value="ECO:0007669"/>
    <property type="project" value="UniProtKB-KW"/>
</dbReference>
<dbReference type="EMBL" id="JBBCAQ010000034">
    <property type="protein sequence ID" value="KAK7579763.1"/>
    <property type="molecule type" value="Genomic_DNA"/>
</dbReference>
<keyword evidence="8" id="KW-0862">Zinc</keyword>
<dbReference type="CDD" id="cd19680">
    <property type="entry name" value="UBR-box_UBR4"/>
    <property type="match status" value="1"/>
</dbReference>
<dbReference type="InterPro" id="IPR002394">
    <property type="entry name" value="Nicotinic_acetylcholine_rcpt"/>
</dbReference>
<evidence type="ECO:0000313" key="27">
    <source>
        <dbReference type="Proteomes" id="UP001367676"/>
    </source>
</evidence>
<keyword evidence="4" id="KW-1003">Cell membrane</keyword>
<dbReference type="Gene3D" id="1.20.58.390">
    <property type="entry name" value="Neurotransmitter-gated ion-channel transmembrane domain"/>
    <property type="match status" value="2"/>
</dbReference>
<evidence type="ECO:0000256" key="13">
    <source>
        <dbReference type="ARBA" id="ARBA00023136"/>
    </source>
</evidence>
<feature type="compositionally biased region" description="Low complexity" evidence="23">
    <location>
        <begin position="1810"/>
        <end position="1823"/>
    </location>
</feature>
<evidence type="ECO:0000259" key="25">
    <source>
        <dbReference type="PROSITE" id="PS51157"/>
    </source>
</evidence>
<dbReference type="SUPFAM" id="SSF48371">
    <property type="entry name" value="ARM repeat"/>
    <property type="match status" value="1"/>
</dbReference>
<evidence type="ECO:0000256" key="16">
    <source>
        <dbReference type="ARBA" id="ARBA00023180"/>
    </source>
</evidence>
<dbReference type="FunFam" id="2.70.170.10:FF:000013">
    <property type="entry name" value="Acetylcholine receptor subunit alpha"/>
    <property type="match status" value="1"/>
</dbReference>
<feature type="compositionally biased region" description="Polar residues" evidence="23">
    <location>
        <begin position="3422"/>
        <end position="3434"/>
    </location>
</feature>
<evidence type="ECO:0000256" key="11">
    <source>
        <dbReference type="ARBA" id="ARBA00023018"/>
    </source>
</evidence>
<feature type="region of interest" description="UBR4 E3 catalytic module" evidence="22">
    <location>
        <begin position="4771"/>
        <end position="5237"/>
    </location>
</feature>
<feature type="zinc finger region" description="UBR-type" evidence="21">
    <location>
        <begin position="1731"/>
        <end position="1800"/>
    </location>
</feature>
<dbReference type="InterPro" id="IPR045841">
    <property type="entry name" value="E3_UBR4_N"/>
</dbReference>
<dbReference type="Pfam" id="PF24079">
    <property type="entry name" value="UBR4"/>
    <property type="match status" value="1"/>
</dbReference>
<evidence type="ECO:0000256" key="5">
    <source>
        <dbReference type="ARBA" id="ARBA00022692"/>
    </source>
</evidence>
<evidence type="ECO:0000256" key="4">
    <source>
        <dbReference type="ARBA" id="ARBA00022475"/>
    </source>
</evidence>
<dbReference type="Gene3D" id="2.70.170.10">
    <property type="entry name" value="Neurotransmitter-gated ion-channel ligand-binding domain"/>
    <property type="match status" value="1"/>
</dbReference>
<evidence type="ECO:0000256" key="7">
    <source>
        <dbReference type="ARBA" id="ARBA00022771"/>
    </source>
</evidence>
<dbReference type="Proteomes" id="UP001367676">
    <property type="component" value="Unassembled WGS sequence"/>
</dbReference>
<keyword evidence="7 22" id="KW-0863">Zinc-finger</keyword>
<name>A0AAN9Y1P1_9HEMI</name>
<evidence type="ECO:0000256" key="1">
    <source>
        <dbReference type="ARBA" id="ARBA00009237"/>
    </source>
</evidence>
<feature type="compositionally biased region" description="Pro residues" evidence="23">
    <location>
        <begin position="2834"/>
        <end position="2844"/>
    </location>
</feature>
<dbReference type="InterPro" id="IPR036719">
    <property type="entry name" value="Neuro-gated_channel_TM_sf"/>
</dbReference>
<comment type="similarity">
    <text evidence="2 22">Belongs to the UBR4 family.</text>
</comment>
<evidence type="ECO:0000256" key="21">
    <source>
        <dbReference type="PROSITE-ProRule" id="PRU00508"/>
    </source>
</evidence>
<evidence type="ECO:0000256" key="14">
    <source>
        <dbReference type="ARBA" id="ARBA00023157"/>
    </source>
</evidence>
<dbReference type="InterPro" id="IPR003126">
    <property type="entry name" value="Znf_UBR"/>
</dbReference>
<keyword evidence="14" id="KW-1015">Disulfide bond</keyword>
<keyword evidence="16" id="KW-0325">Glycoprotein</keyword>
<feature type="region of interest" description="Disordered" evidence="23">
    <location>
        <begin position="3415"/>
        <end position="3441"/>
    </location>
</feature>
<evidence type="ECO:0000256" key="15">
    <source>
        <dbReference type="ARBA" id="ARBA00023170"/>
    </source>
</evidence>
<protein>
    <recommendedName>
        <fullName evidence="25">UBR-type domain-containing protein</fullName>
    </recommendedName>
</protein>
<dbReference type="GO" id="GO:0022848">
    <property type="term" value="F:acetylcholine-gated monoatomic cation-selective channel activity"/>
    <property type="evidence" value="ECO:0007669"/>
    <property type="project" value="InterPro"/>
</dbReference>
<dbReference type="PANTHER" id="PTHR21725:SF1">
    <property type="entry name" value="E3 UBIQUITIN-PROTEIN LIGASE UBR4"/>
    <property type="match status" value="1"/>
</dbReference>
<dbReference type="InterPro" id="IPR006202">
    <property type="entry name" value="Neur_chan_lig-bd"/>
</dbReference>
<dbReference type="InterPro" id="IPR038050">
    <property type="entry name" value="Neuro_actylchol_rec"/>
</dbReference>
<evidence type="ECO:0000313" key="26">
    <source>
        <dbReference type="EMBL" id="KAK7579763.1"/>
    </source>
</evidence>
<evidence type="ECO:0000256" key="17">
    <source>
        <dbReference type="ARBA" id="ARBA00023257"/>
    </source>
</evidence>
<keyword evidence="12" id="KW-0406">Ion transport</keyword>
<reference evidence="26 27" key="1">
    <citation type="submission" date="2024-03" db="EMBL/GenBank/DDBJ databases">
        <title>Adaptation during the transition from Ophiocordyceps entomopathogen to insect associate is accompanied by gene loss and intensified selection.</title>
        <authorList>
            <person name="Ward C.M."/>
            <person name="Onetto C.A."/>
            <person name="Borneman A.R."/>
        </authorList>
    </citation>
    <scope>NUCLEOTIDE SEQUENCE [LARGE SCALE GENOMIC DNA]</scope>
    <source>
        <strain evidence="26">AWRI1</strain>
        <tissue evidence="26">Single Adult Female</tissue>
    </source>
</reference>
<dbReference type="CDD" id="cd19064">
    <property type="entry name" value="LGIC_TM_nAChR"/>
    <property type="match status" value="1"/>
</dbReference>
<dbReference type="PRINTS" id="PR00254">
    <property type="entry name" value="NICOTINICR"/>
</dbReference>
<dbReference type="InterPro" id="IPR016024">
    <property type="entry name" value="ARM-type_fold"/>
</dbReference>
<keyword evidence="27" id="KW-1185">Reference proteome</keyword>
<dbReference type="SUPFAM" id="SSF50978">
    <property type="entry name" value="WD40 repeat-like"/>
    <property type="match status" value="1"/>
</dbReference>
<feature type="compositionally biased region" description="Polar residues" evidence="23">
    <location>
        <begin position="2819"/>
        <end position="2829"/>
    </location>
</feature>
<evidence type="ECO:0000256" key="8">
    <source>
        <dbReference type="ARBA" id="ARBA00022833"/>
    </source>
</evidence>
<dbReference type="InterPro" id="IPR056530">
    <property type="entry name" value="UBR4-like_dom"/>
</dbReference>
<keyword evidence="11" id="KW-0770">Synapse</keyword>
<keyword evidence="10 24" id="KW-1133">Transmembrane helix</keyword>
<dbReference type="GO" id="GO:0045211">
    <property type="term" value="C:postsynaptic membrane"/>
    <property type="evidence" value="ECO:0007669"/>
    <property type="project" value="UniProtKB-SubCell"/>
</dbReference>
<feature type="region of interest" description="Disordered" evidence="23">
    <location>
        <begin position="1500"/>
        <end position="1527"/>
    </location>
</feature>
<dbReference type="Pfam" id="PF13764">
    <property type="entry name" value="E3_UbLigase_R4"/>
    <property type="match status" value="1"/>
</dbReference>
<dbReference type="InterPro" id="IPR047509">
    <property type="entry name" value="UBR4-like_UBR-box"/>
</dbReference>
<dbReference type="GO" id="GO:0008270">
    <property type="term" value="F:zinc ion binding"/>
    <property type="evidence" value="ECO:0007669"/>
    <property type="project" value="UniProtKB-KW"/>
</dbReference>
<dbReference type="InterPro" id="IPR036322">
    <property type="entry name" value="WD40_repeat_dom_sf"/>
</dbReference>
<keyword evidence="18" id="KW-1071">Ligand-gated ion channel</keyword>
<evidence type="ECO:0000256" key="23">
    <source>
        <dbReference type="SAM" id="MobiDB-lite"/>
    </source>
</evidence>
<keyword evidence="15" id="KW-0675">Receptor</keyword>
<keyword evidence="19" id="KW-0407">Ion channel</keyword>
<evidence type="ECO:0000256" key="12">
    <source>
        <dbReference type="ARBA" id="ARBA00023065"/>
    </source>
</evidence>
<feature type="transmembrane region" description="Helical" evidence="24">
    <location>
        <begin position="6583"/>
        <end position="6603"/>
    </location>
</feature>
<dbReference type="InterPro" id="IPR036734">
    <property type="entry name" value="Neur_chan_lig-bd_sf"/>
</dbReference>
<organism evidence="26 27">
    <name type="scientific">Parthenolecanium corni</name>
    <dbReference type="NCBI Taxonomy" id="536013"/>
    <lineage>
        <taxon>Eukaryota</taxon>
        <taxon>Metazoa</taxon>
        <taxon>Ecdysozoa</taxon>
        <taxon>Arthropoda</taxon>
        <taxon>Hexapoda</taxon>
        <taxon>Insecta</taxon>
        <taxon>Pterygota</taxon>
        <taxon>Neoptera</taxon>
        <taxon>Paraneoptera</taxon>
        <taxon>Hemiptera</taxon>
        <taxon>Sternorrhyncha</taxon>
        <taxon>Coccoidea</taxon>
        <taxon>Coccidae</taxon>
        <taxon>Parthenolecanium</taxon>
    </lineage>
</organism>
<dbReference type="SUPFAM" id="SSF63712">
    <property type="entry name" value="Nicotinic receptor ligand binding domain-like"/>
    <property type="match status" value="1"/>
</dbReference>
<dbReference type="Pfam" id="PF02931">
    <property type="entry name" value="Neur_chan_LBD"/>
    <property type="match status" value="1"/>
</dbReference>
<comment type="subcellular location">
    <subcellularLocation>
        <location evidence="20">Postsynaptic cell membrane</location>
        <topology evidence="20">Multi-pass membrane protein</topology>
    </subcellularLocation>
</comment>
<evidence type="ECO:0000256" key="18">
    <source>
        <dbReference type="ARBA" id="ARBA00023286"/>
    </source>
</evidence>
<dbReference type="InterPro" id="IPR018000">
    <property type="entry name" value="Neurotransmitter_ion_chnl_CS"/>
</dbReference>
<keyword evidence="9" id="KW-0112">Calmodulin-binding</keyword>
<feature type="transmembrane region" description="Helical" evidence="24">
    <location>
        <begin position="6406"/>
        <end position="6429"/>
    </location>
</feature>
<feature type="region of interest" description="Disordered" evidence="23">
    <location>
        <begin position="426"/>
        <end position="445"/>
    </location>
</feature>
<dbReference type="InterPro" id="IPR025704">
    <property type="entry name" value="E3_Ub_ligase_UBR4_C"/>
</dbReference>
<comment type="caution">
    <text evidence="26">The sequence shown here is derived from an EMBL/GenBank/DDBJ whole genome shotgun (WGS) entry which is preliminary data.</text>
</comment>
<evidence type="ECO:0000256" key="6">
    <source>
        <dbReference type="ARBA" id="ARBA00022723"/>
    </source>
</evidence>
<dbReference type="PROSITE" id="PS52043">
    <property type="entry name" value="UBR4_E3"/>
    <property type="match status" value="1"/>
</dbReference>
<dbReference type="PROSITE" id="PS00236">
    <property type="entry name" value="NEUROTR_ION_CHANNEL"/>
    <property type="match status" value="1"/>
</dbReference>
<keyword evidence="5 24" id="KW-0812">Transmembrane</keyword>
<dbReference type="FunFam" id="1.20.58.390:FF:000030">
    <property type="entry name" value="Acetylcholine receptor subunit alpha-L1"/>
    <property type="match status" value="1"/>
</dbReference>
<accession>A0AAN9Y1P1</accession>
<dbReference type="Pfam" id="PF19423">
    <property type="entry name" value="E3_UBR4_N"/>
    <property type="match status" value="2"/>
</dbReference>
<evidence type="ECO:0000256" key="9">
    <source>
        <dbReference type="ARBA" id="ARBA00022860"/>
    </source>
</evidence>
<feature type="compositionally biased region" description="Basic and acidic residues" evidence="23">
    <location>
        <begin position="1504"/>
        <end position="1527"/>
    </location>
</feature>
<evidence type="ECO:0000256" key="3">
    <source>
        <dbReference type="ARBA" id="ARBA00022448"/>
    </source>
</evidence>
<proteinExistence type="inferred from homology"/>
<keyword evidence="13 24" id="KW-0472">Membrane</keyword>
<evidence type="ECO:0000256" key="22">
    <source>
        <dbReference type="PROSITE-ProRule" id="PRU01388"/>
    </source>
</evidence>
<sequence>MAAFSGGVEWSNIVKPILSASYGSFNKHDVTDLVHSILLSEQDILTHNEKYEAFYSTFCTLAADHISSAVSAASKEEIELYCKACRILLTYLITRLQAQTWHPQSDSHSSSTLTIKQLLLPIKAFCTATSQLQRTEQFALVALMKNAKLPQHIKTSMPNIDNMKDGSSLTPTESKPVRMDLSNTIFKQLSKPLHSLSFDVKTPNCEADSVDCISLDISKQNEAFFVQKNIASLQSLQASDILIDICLNLPFIQRYIGEQREFMQTGKFSLPSNHNEASFIRHSLQSLVNDISVIWSTLTLPVMEPLTDSKLQKLSELTLSCLYAALSTSMAMNILGMSSSISPKTSTTVPHVGAALSGCGSLNLKIDEDNSEALAASVVEKSIVIFNHVASIIKTSTRAGGRVHQNHLLLGAWLLVSGINGQISCSDKPSKDDKTKSPNKQKDKDTGRINLLKIQQSFSVLSLALTSQALNLVTSLFEDAIVENVDTSAVRPANLNILANSTASERIAKIFEVADGLIHFFFVISPIIYRKGCSLKRAHKHNSNGDTYSAASGSTTYYEDDIMSCSDESTGGDDEDSEPILGHWFEETLSSVNYLDKKDTTPSSDAAENGDKDANVDSVSIIPEKGEPTGYMTVAKDIFHFLNNHYVMCNSRFVNEYVQKSISEIDVIVLAGLIRDLDRETALSSTSYLSLNSLYSNFSEALTLFTHNLLARNMLNERLQNILLDNLEVNPYDNNSTTWPLLVYPRTLSVLAQIIIMRPNKETACANIWKRVINTLVEQILKTPVVDTAYEDLNMEHAQLLLFLFNFLTFMEKKTALLITAQGIVKVGKSKNLLTDEAQFFFTSRLLLFFDHIMKHLYDPPSFLLEQVQWNILGGGLHGSHIMKMMKNDETKCPWATLEDNYRQYVGIESSVKPLFYNLSTPDFNCQEIPKLDGLAVNFLLGNSNDLVYNELIEALFSIVESINVTNKIDLKSNKDHYTIFCALQYCVSLAWRMLLQLPTCVVHLEKIIANRSDVEPSPFMLYSSIWGPRCGNKAFTGWLKDALGKQGTTQPRENLLRSVADITTRIKYDFTLLKNVIGELIPQTEIAGVMVSKQDLPSFFNLLLCDTLLCKLQMAVDDSAAKTNENDLNKSLDSIMTDNDNNEVSHIVVPNKSLQAHLIREMMPQMIRLAEVVFTYIKSNLLHQMKDSKSDLQDESTDFTLGDLSTFQSVIAIAGCNMDSNKAKSETLFLALPQVVHLIFEKWETITYPHFNSEPYANHAMPSISYAMTIMNFHMYALSSQPKFSINPSLKHLLYTIVRFIKDHLSTILDNEELCQKISNIIMPIAMDMSTVYLYSFTRAILEVVVGSEDTEVYQVKANTIVFEHLYSLLINYASSTCLCSDAVQEPLLLESSHWFGKLTNETYGKMAMDRFFSKHGQQSQYGLHCILLTVISQKTVNSKTYSKNILEAFNKLFAFAEKNPDDQLVKRLLSSLLRISKIPKDQLNSLFWRIIVGSYTLESPSDSDKNARNGEKRSDDSKEEKSDSIEKIFSLSKSTLSRKEDSKYKPIQPEHYKFLENLTNYITKASKIEDRENLVCLLLDSIIPVANHLLENMKAFGFSELMMIMMSLADAASAKGHSILFVSATTWIQQINEFLVKEEALSKLQHGETEGDHIALINATCILFNYISDIVTALSPAAVGRATSPPWDTELLPSTLDLNADWPEELCVRDDEDGDSTGDDSDEDSLSNKLCTFTVTQKEFMNQHWYHCHTCKMVDKVGVCSICARVCHRGHDVTYAKYGNFFCDCGAKSNGTCQALTKRNAQNGPEQSGVGPSNSNSNAGSSIANEQMLQSSLRRKNSSPSCFDVLLNTVSLVRSIPRDRQKLATLAKQLDSRRENFMSNLWGRPAVIDALLNITNMLVPVVEAICSRISPVGCHKRAKAALDQLHQAEKKFEYVDKLMVSALGSQEGAFENVRMNFTGDQGQTIRQLISAHLLRRVAMCCLSSPQGRRQHLVAVSHEKGKITVLQLSALLKQADSTKKKLTLSRLSSAPIPFTVLSVTGNPCNEDFLAVCGLKDCHVLTFNTNGTVADHLVLHPQLETGNFIIRAIWLPGSQTWLALVTADFVKIYDLGKDVLSPQYYFLVPTGKIRDVTFVCLDNSSPVIVIMSSVGYIYTQDMNEESSATQGPFYVTNTLRIEHPSIKDVNGQICAGGVSVYYSHILKVLLLSYAQGKSFIAFLPNLSEGTSHVYEIVLNSNSKNGVNSSSKATSSSTSQPLCQWTEVPAHPGLVCCMLQSNNNPVVLMIKPDSILIQEIKVQPAKAKIMDMVVIRHQTTYTDSRTTLILLCEDGSLRMYMASAEHTGYWLSPVVHPATVGPLLKPSSKKKKIAKIGSKSSGSSVTFPVDFFEHSSPLSDIEFGGNDLLQIYNVPQIKVRLNTPGMYVVCTKPTGFSIKITNNDTNQVITGVRVLLGNQDAQRSPSYIEVFGRTVPTILARNRWFDVPLTREESIRADNKLTVTFGPSQDPDAVTMVDSIKIYGKMKDQFGWPDDTEEIANAAVGMVSGQSPVTNVEDSSSSSVSQPVAGPLDKIVCGALEVLESCFTLMNVASITSGDMCRVVQRQSAISLATTLLTLPTPFCIILHTKSLLAALFPTRQTYHGYKDTALLTHILRTLQSFRDVPDACDLDPEAFYQLVIIARSIVVSRPQNLGRFIPDASNVEPLRSSSEKKQITDHALELVNLMVDTMWRLHNARPLNPALIFIRVPGLSHVETTVCALVEIIHSLLICDQNESTINVVIKLYLDLLLCPDTTVSFATKLAIGHGLRPKVKRRKVVIPSPTRCSTPGPSSSDIDKPPGPSQAPQEPPDVDSYEAPSSSANGGPLNVEAILGAARAFPAIDILQQETDDETMVELAIALSLQDHEGGPDLQVIHQDIQDVVAMQVLQEMEASDLDSLASQVRGAGHIQPNETGHYSDATASAAGSDDEGSTAATDGSTLRTSPAEQAGSAESESGGSVVDSIIGEHNVSGRSSAYGDNMPESLVGVRGDTNNINFQTIGQDGDADVDADNECVGNLHSLQIIILEKCIEYIPRLKDIGGIQIIPFMQVVFMLTEELNVEIDRDKSVLETLLETILSELDIKTSRGMECVLTNPLESRHTSEQKYQLVLLRFLSVLMSHMKVTSSGKTADKTRTISTITANILLHAGVIDWCLCLHEQLLPFWKNSKTDDQNTVVGALLKPHPVIPIPDASPFFLRQYIKGHYADMFELYPQLLTEIVLRLPYQIQKHSSIPATFDQAWLPMLCEYMMAQQTPFVRRQVRKLLLYIRGSKEAYRQLRDVHALETHMKAVLEKAGISRYRRGDEIPLNISLPYDSLVEIVEHLKACLEIAMNRNFNWQNFLLYSDEYIPNLFLLCSLLDEGVSHIILQLLQYAICGSKSTSSSNSSGQKQEASKTSVATSPEDAKQSATSEEVHCVSFVNKIHSLVDSKLISKFIRTFMLETNSSNLRWQAHSLILTIFKNSDSIRQQEILEVMWSMWFQLPNYGRRANQFVDLIGYFTIKCGGGSSLPNASIPHKYLQNTLSLLHSQNQVLIQHPNASMYSQLSQYVEMEGYYLESEPCLVCNNPEVPFTNVKLSSVKVDSKFTTTTQIVKLVTSHMISKINLRIGDLKRTKMVRTMNIYYNNRSVQAVVELKNKPALWHKAKKVTLSSGQTEAKIDFPLPIVACNLMIEYVDFYENLQASTETLQCPRCSAAVPSNPGVCSNCGENVFQCHKCRAINYDEKDPFLCHVCGFCKYAKFDYTLTARQVCAIEPIDNDDDRKKIVNTINQLLEKADRTYKTLVGMKPSLENLLLKINEHRSENWNEDGSQAASTSNVQVNRAIQMLAQKYCSDCKNTFEELSRVIQKILICRKELVSYDRKQYVAEEMAPLHSPDDALLSSDLISLGKSSECASFFKCYGCASFVVEHCLTMLRALCTNVKARNDLCVQGLLTELVEYNLRRGSYQMQDEVKQLLCLLTKDNLETTDRLCEMLMDHISIPLRSQGAAPDLAYTVRPEINLLATMLQKDDSCWEQKAKCVFKIFVMATRLSHSPPVMEAIVLPCLNIICGLIKPDPPISKKHKDKSVESLATVRLTENVNINVRKWIDGDAQQSFQMWKKRVPPRNPGSLKTESKAAVHRRYLYEKYFNRWKDAAFHITRNRNTFLSDPYWLKLVLFNSGSRHARQVACNLIQSVCSTPAHQKKIVDVLTRFLSEINVAGPTASEFLSLYQSLIDIPPWKQYLTLQGVLLFLANLFNHEIQNLYHLEQTTLTSDLAQGFVLKKLTKLIASFLDVDTIKQKYKSRLVGTVLNGYLALRRLVVQRTRIIDETQEKLLELLEEMTSGTESETKAFMVICIETVEKCSQNDVRTPVFIFERLCSIIYPEENEIGEFYLSLEKDPQQEDFLQGRMLGNPYSSNEPGLGPLMRDVKNKICQDCELVALLDDDNGMELLVNNKIISLDLPVKLVYKKVWLAEGGEGDAMRVVYRMRGLLGDATEEFVETLDAKNDKEVNNEQVYKMANVMGECGGLEVMLNRLGTIRDLTRSQALLQVLLKLMGLCVKVNHNQEELIDPSLGAVSKLLSILQMCLSSDNDFAQSVLMDQILEILETILSKASSEYQSNFELYSETCGDSQHVKSILQHATSVKPSTLTHLSRVLAALTYGNKEKMTILTDHFNSVMDFESFDQDRKAEDEQRLELFCNITSSIERNALGDTLKNHIMSLGIVDKALHYIIIHVPSMKSTFWRTDSNDWKEYIAKPALKYIIRFLTGLAHDHKPTQMVVSPECITIIHRLEQVASEEHVGTLAENLLEALRTNPEVATRIENVREQTRAEKKRLAMAMREKQLGALGMKTNDKGQVTAEKSVLQQMEDLTEETGLTCVICREGYRFQPTKVLGIYTFTKRCLIDDFESKSRKTYGYSTVTHFNVVHVDCHMSAVRLARVRDEWESAALQNANTRCNGLLPLWGPQVPESAFANCLARHNTYLQECTGHRDISYITTIHDLKLLLLRFARGKSFHEDTGGGGPQSNMQIIPYLMHMALYVINTTRCASREEKNLTSYLECWIPERWIASSYEAESPFYWATFSLLLHSPAQWKKNRIAHLRRLIVLSHVRHVYPSGPHKLSDIQPKEYQVYKSALVFYGLVDACYTYFFKSITCPSDDQWTSALADFIRHNDEALLKASEKIMAAYTEELLPCSCFGEFCDVVGLLDEISTPNTFIADVLLGLGNPAIRKTKVFNYRIRIVSIFGWMSQFSAGCLNFRLDVSFFGWMSNFSAGYLITRPAVSFFGWMSHYSSSCLIFRLDVSFFGLMSQFLAGCLIFRVDVSFFGWMSQFSAGCLNFRLDVSFFGWMSHFSAGCLNFRLDVSLLVQLSHFSAGCLIFRFDVSIFGWMSHFSGGCLIFRLDVSIFGWMSQFSAGCLIFRLDVSFFGWMSQFSAGCLNFRLDVSFFGWMSHFSAGSVSFFGWMSHFSAGCLNFRLDVSFFGWMSQFSAGCLITRPAVSFFGWMSHFSAGCLNFRLDVSFFGWMSQFSAGCLITRPAVSFFGWMSHFSAGCLNFRLDVSFFGLMSQFLAGCLIFRVDVSFFGWMSHYSSSCLIFRLDVSFFGLMSQFLAGCLIFRVDVSFFGWMSQFSAGCLNFRLDVSFFGWMSHFSAGCLNFRLDVSLLVQLSHFSAGCLIFRFDVSIFGWMSHFSGGCLIFRLDVSFFGWMSQFSAGCLNFRLDVSFFGWMSHFSAGCLNFRLDVSFFGWMSHFSAGCLNFRLDVSLLVQLSHFSAGCLIFRLDVSIFGWMSQFSAGCLIFRLDVSFFGWMSHFSAGCLITRPAVSFFGWMSHFSAGCLNFRLDVSIFGWMIRGGLSHFSAGCLIFRLDVSLLVQLSHFSAGCLITRPAVSFFGWMSHFSAGCLIFRLDISLLVQLSHFSAGCLIIRLDVSILGWMSHFSAGCLNFRLDVSIFGWMSHDSSSCLIFRLDVSFFGWMSHYSSSCLIFRLDVSFFGWMSHFSAGCLITRPAVSLFGWMSHFSAGCLNFRLDVSFFGWMSQFSAGRLNFRLDVSIFGWMSHDSSSCLIFRLDVSFFGLMSQFLAGCLIFRLDVSFFGWMSHFSAGCLIFRLDVSFFGWMSQFSAGCLIFRLDFSFFGWMSHFSSSCLNFRLDVSFLVQLSQFSSSCASKPIEANPHAKRLYDDLLSNYNRLIRPVANNTDKLTVWMGLKLAQLTEVRWFDYKLRWDPEEYGGLTRIYVPSELIWLPDIVLFNNADGNFEVTLMTKADLQYNGQVEWVPPAIYKSYCEMNVLYFPFDEQNCPLKFGSWTYNGFQIDLKHIHQGPDGQESETVPIGIDLSDFLLSVEWDLLDVPATRNEEYYPCCLEPYSGKVTLCSSILVSLTVFFLLLAEIIPPTSLAVPLLGKYLLFTMTLVTISIFVTVAVLNVYFRSPATHKMSFWVRKVFLEIMPTLLLMRRPPYSPADLYGHNFLMGSSAYISDEMRDSFSEGYGVDQKCSSPRELNVNYESISSAFKSSCSREGHSHKALDTASIDPDNIIPRHMSADVLCALRGVRFIAQQIKKEDEDKEVIEDWKYVSMVLDRFFLWIFTIACVAGTCAIILQAPSLYDERRPLDQSYGMNQSTKNYTFLMPPENFDTYPTGEEEGPL</sequence>